<reference evidence="2 3" key="1">
    <citation type="submission" date="2014-04" db="EMBL/GenBank/DDBJ databases">
        <authorList>
            <consortium name="DOE Joint Genome Institute"/>
            <person name="Kuo A."/>
            <person name="Girlanda M."/>
            <person name="Perotto S."/>
            <person name="Kohler A."/>
            <person name="Nagy L.G."/>
            <person name="Floudas D."/>
            <person name="Copeland A."/>
            <person name="Barry K.W."/>
            <person name="Cichocki N."/>
            <person name="Veneault-Fourrey C."/>
            <person name="LaButti K."/>
            <person name="Lindquist E.A."/>
            <person name="Lipzen A."/>
            <person name="Lundell T."/>
            <person name="Morin E."/>
            <person name="Murat C."/>
            <person name="Sun H."/>
            <person name="Tunlid A."/>
            <person name="Henrissat B."/>
            <person name="Grigoriev I.V."/>
            <person name="Hibbett D.S."/>
            <person name="Martin F."/>
            <person name="Nordberg H.P."/>
            <person name="Cantor M.N."/>
            <person name="Hua S.X."/>
        </authorList>
    </citation>
    <scope>NUCLEOTIDE SEQUENCE [LARGE SCALE GENOMIC DNA]</scope>
    <source>
        <strain evidence="2 3">MUT 4182</strain>
    </source>
</reference>
<dbReference type="EMBL" id="KN822992">
    <property type="protein sequence ID" value="KIO28660.1"/>
    <property type="molecule type" value="Genomic_DNA"/>
</dbReference>
<evidence type="ECO:0000313" key="2">
    <source>
        <dbReference type="EMBL" id="KIO28660.1"/>
    </source>
</evidence>
<evidence type="ECO:0008006" key="4">
    <source>
        <dbReference type="Google" id="ProtNLM"/>
    </source>
</evidence>
<dbReference type="AlphaFoldDB" id="A0A0C3QCW1"/>
<evidence type="ECO:0000256" key="1">
    <source>
        <dbReference type="SAM" id="SignalP"/>
    </source>
</evidence>
<gene>
    <name evidence="2" type="ORF">M407DRAFT_242958</name>
</gene>
<accession>A0A0C3QCW1</accession>
<proteinExistence type="predicted"/>
<keyword evidence="3" id="KW-1185">Reference proteome</keyword>
<keyword evidence="1" id="KW-0732">Signal</keyword>
<dbReference type="Proteomes" id="UP000054248">
    <property type="component" value="Unassembled WGS sequence"/>
</dbReference>
<name>A0A0C3QCW1_9AGAM</name>
<feature type="chain" id="PRO_5002168732" description="Secreted protein" evidence="1">
    <location>
        <begin position="22"/>
        <end position="112"/>
    </location>
</feature>
<dbReference type="HOGENOM" id="CLU_2147728_0_0_1"/>
<protein>
    <recommendedName>
        <fullName evidence="4">Secreted protein</fullName>
    </recommendedName>
</protein>
<feature type="signal peptide" evidence="1">
    <location>
        <begin position="1"/>
        <end position="21"/>
    </location>
</feature>
<sequence length="112" mass="11461">MTVGAAVVTMAAAAVAGAATATTTTTTTLVREPVTLVKVTTPCGSKGALGVPRRSSKPAYRACRLSMDSIPTLSVGLNWVTESVKTHKRDSKGLMKTSQSILNGSAGVLRSV</sequence>
<evidence type="ECO:0000313" key="3">
    <source>
        <dbReference type="Proteomes" id="UP000054248"/>
    </source>
</evidence>
<organism evidence="2 3">
    <name type="scientific">Tulasnella calospora MUT 4182</name>
    <dbReference type="NCBI Taxonomy" id="1051891"/>
    <lineage>
        <taxon>Eukaryota</taxon>
        <taxon>Fungi</taxon>
        <taxon>Dikarya</taxon>
        <taxon>Basidiomycota</taxon>
        <taxon>Agaricomycotina</taxon>
        <taxon>Agaricomycetes</taxon>
        <taxon>Cantharellales</taxon>
        <taxon>Tulasnellaceae</taxon>
        <taxon>Tulasnella</taxon>
    </lineage>
</organism>
<reference evidence="3" key="2">
    <citation type="submission" date="2015-01" db="EMBL/GenBank/DDBJ databases">
        <title>Evolutionary Origins and Diversification of the Mycorrhizal Mutualists.</title>
        <authorList>
            <consortium name="DOE Joint Genome Institute"/>
            <consortium name="Mycorrhizal Genomics Consortium"/>
            <person name="Kohler A."/>
            <person name="Kuo A."/>
            <person name="Nagy L.G."/>
            <person name="Floudas D."/>
            <person name="Copeland A."/>
            <person name="Barry K.W."/>
            <person name="Cichocki N."/>
            <person name="Veneault-Fourrey C."/>
            <person name="LaButti K."/>
            <person name="Lindquist E.A."/>
            <person name="Lipzen A."/>
            <person name="Lundell T."/>
            <person name="Morin E."/>
            <person name="Murat C."/>
            <person name="Riley R."/>
            <person name="Ohm R."/>
            <person name="Sun H."/>
            <person name="Tunlid A."/>
            <person name="Henrissat B."/>
            <person name="Grigoriev I.V."/>
            <person name="Hibbett D.S."/>
            <person name="Martin F."/>
        </authorList>
    </citation>
    <scope>NUCLEOTIDE SEQUENCE [LARGE SCALE GENOMIC DNA]</scope>
    <source>
        <strain evidence="3">MUT 4182</strain>
    </source>
</reference>